<keyword evidence="5 6" id="KW-0472">Membrane</keyword>
<dbReference type="GO" id="GO:0005886">
    <property type="term" value="C:plasma membrane"/>
    <property type="evidence" value="ECO:0007669"/>
    <property type="project" value="UniProtKB-SubCell"/>
</dbReference>
<keyword evidence="7" id="KW-0378">Hydrolase</keyword>
<dbReference type="AlphaFoldDB" id="A0A3D8GNU4"/>
<comment type="caution">
    <text evidence="7">The sequence shown here is derived from an EMBL/GenBank/DDBJ whole genome shotgun (WGS) entry which is preliminary data.</text>
</comment>
<proteinExistence type="predicted"/>
<evidence type="ECO:0000256" key="5">
    <source>
        <dbReference type="ARBA" id="ARBA00023136"/>
    </source>
</evidence>
<dbReference type="Proteomes" id="UP000257144">
    <property type="component" value="Unassembled WGS sequence"/>
</dbReference>
<dbReference type="EMBL" id="QNQT01000007">
    <property type="protein sequence ID" value="RDU36098.1"/>
    <property type="molecule type" value="Genomic_DNA"/>
</dbReference>
<dbReference type="GO" id="GO:0016787">
    <property type="term" value="F:hydrolase activity"/>
    <property type="evidence" value="ECO:0007669"/>
    <property type="project" value="UniProtKB-KW"/>
</dbReference>
<evidence type="ECO:0000256" key="1">
    <source>
        <dbReference type="ARBA" id="ARBA00004651"/>
    </source>
</evidence>
<feature type="transmembrane region" description="Helical" evidence="6">
    <location>
        <begin position="69"/>
        <end position="87"/>
    </location>
</feature>
<protein>
    <submittedName>
        <fullName evidence="7">Murein hydrolase regulator LrgA</fullName>
    </submittedName>
</protein>
<evidence type="ECO:0000256" key="2">
    <source>
        <dbReference type="ARBA" id="ARBA00022475"/>
    </source>
</evidence>
<dbReference type="Pfam" id="PF03788">
    <property type="entry name" value="LrgA"/>
    <property type="match status" value="1"/>
</dbReference>
<feature type="transmembrane region" description="Helical" evidence="6">
    <location>
        <begin position="37"/>
        <end position="57"/>
    </location>
</feature>
<dbReference type="PANTHER" id="PTHR33931">
    <property type="entry name" value="HOLIN-LIKE PROTEIN CIDA-RELATED"/>
    <property type="match status" value="1"/>
</dbReference>
<feature type="transmembrane region" description="Helical" evidence="6">
    <location>
        <begin position="93"/>
        <end position="116"/>
    </location>
</feature>
<keyword evidence="8" id="KW-1185">Reference proteome</keyword>
<evidence type="ECO:0000256" key="3">
    <source>
        <dbReference type="ARBA" id="ARBA00022692"/>
    </source>
</evidence>
<reference evidence="7 8" key="1">
    <citation type="submission" date="2018-07" db="EMBL/GenBank/DDBJ databases">
        <title>Bacillus sp. YLB-04 draft genome sequence.</title>
        <authorList>
            <person name="Yu L."/>
            <person name="Tang X."/>
        </authorList>
    </citation>
    <scope>NUCLEOTIDE SEQUENCE [LARGE SCALE GENOMIC DNA]</scope>
    <source>
        <strain evidence="7 8">YLB-04</strain>
    </source>
</reference>
<dbReference type="PANTHER" id="PTHR33931:SF2">
    <property type="entry name" value="HOLIN-LIKE PROTEIN CIDA"/>
    <property type="match status" value="1"/>
</dbReference>
<keyword evidence="2" id="KW-1003">Cell membrane</keyword>
<name>A0A3D8GNU4_9BACI</name>
<keyword evidence="3 6" id="KW-0812">Transmembrane</keyword>
<dbReference type="OrthoDB" id="3176438at2"/>
<evidence type="ECO:0000313" key="7">
    <source>
        <dbReference type="EMBL" id="RDU36098.1"/>
    </source>
</evidence>
<organism evidence="7 8">
    <name type="scientific">Neobacillus piezotolerans</name>
    <dbReference type="NCBI Taxonomy" id="2259171"/>
    <lineage>
        <taxon>Bacteria</taxon>
        <taxon>Bacillati</taxon>
        <taxon>Bacillota</taxon>
        <taxon>Bacilli</taxon>
        <taxon>Bacillales</taxon>
        <taxon>Bacillaceae</taxon>
        <taxon>Neobacillus</taxon>
    </lineage>
</organism>
<evidence type="ECO:0000256" key="6">
    <source>
        <dbReference type="SAM" id="Phobius"/>
    </source>
</evidence>
<keyword evidence="4 6" id="KW-1133">Transmembrane helix</keyword>
<dbReference type="InterPro" id="IPR005538">
    <property type="entry name" value="LrgA/CidA"/>
</dbReference>
<comment type="subcellular location">
    <subcellularLocation>
        <location evidence="1">Cell membrane</location>
        <topology evidence="1">Multi-pass membrane protein</topology>
    </subcellularLocation>
</comment>
<gene>
    <name evidence="7" type="ORF">DRW41_15700</name>
</gene>
<sequence>MRVKQALLFFLQLFFIWIIYSTSVQVTRIFHLPIPASVLGMAGLFLLLCSGIVKLHYVELAGSFLNRHLGFFFIPITVGLMDFGGLIKASGLQILVMIAGSTVLGLLVTGGLAHYFSGEERN</sequence>
<accession>A0A3D8GNU4</accession>
<evidence type="ECO:0000313" key="8">
    <source>
        <dbReference type="Proteomes" id="UP000257144"/>
    </source>
</evidence>
<evidence type="ECO:0000256" key="4">
    <source>
        <dbReference type="ARBA" id="ARBA00022989"/>
    </source>
</evidence>